<dbReference type="AlphaFoldDB" id="L8GYG6"/>
<sequence>MPCLTKAGHLTPSAMMSTTSPLITVLQQAQRVSESETEGTTPDGEDEPLPRQKYNIANVNQAIKLSKCVWTDSAKKNHWTWAQATSNPALATAIMKWQLKHHLQLRATAVNTVENKLKQEIHSLTQQLKLLWEKLSVQEGTELKLGGHSKRKHSGLPKDQHEKKRKPNQGQLVHKMCLDTHLTTCTKCGLDLLHGVQCIMCMSHHKLYSEQLCLSCFQETATTSTEHARHIWQIVYLPSDFEVVQAALLNWIPHHLHCLVPTAE</sequence>
<feature type="region of interest" description="Disordered" evidence="1">
    <location>
        <begin position="143"/>
        <end position="169"/>
    </location>
</feature>
<dbReference type="Proteomes" id="UP000011083">
    <property type="component" value="Unassembled WGS sequence"/>
</dbReference>
<dbReference type="KEGG" id="acan:ACA1_057570"/>
<keyword evidence="3" id="KW-1185">Reference proteome</keyword>
<dbReference type="RefSeq" id="XP_004339134.1">
    <property type="nucleotide sequence ID" value="XM_004339086.1"/>
</dbReference>
<name>L8GYG6_ACACF</name>
<dbReference type="VEuPathDB" id="AmoebaDB:ACA1_057570"/>
<gene>
    <name evidence="2" type="ORF">ACA1_057570</name>
</gene>
<protein>
    <submittedName>
        <fullName evidence="2">Uncharacterized protein</fullName>
    </submittedName>
</protein>
<evidence type="ECO:0000313" key="3">
    <source>
        <dbReference type="Proteomes" id="UP000011083"/>
    </source>
</evidence>
<organism evidence="2 3">
    <name type="scientific">Acanthamoeba castellanii (strain ATCC 30010 / Neff)</name>
    <dbReference type="NCBI Taxonomy" id="1257118"/>
    <lineage>
        <taxon>Eukaryota</taxon>
        <taxon>Amoebozoa</taxon>
        <taxon>Discosea</taxon>
        <taxon>Longamoebia</taxon>
        <taxon>Centramoebida</taxon>
        <taxon>Acanthamoebidae</taxon>
        <taxon>Acanthamoeba</taxon>
    </lineage>
</organism>
<feature type="region of interest" description="Disordered" evidence="1">
    <location>
        <begin position="29"/>
        <end position="51"/>
    </location>
</feature>
<dbReference type="EMBL" id="KB007974">
    <property type="protein sequence ID" value="ELR17121.1"/>
    <property type="molecule type" value="Genomic_DNA"/>
</dbReference>
<proteinExistence type="predicted"/>
<reference evidence="2 3" key="1">
    <citation type="journal article" date="2013" name="Genome Biol.">
        <title>Genome of Acanthamoeba castellanii highlights extensive lateral gene transfer and early evolution of tyrosine kinase signaling.</title>
        <authorList>
            <person name="Clarke M."/>
            <person name="Lohan A.J."/>
            <person name="Liu B."/>
            <person name="Lagkouvardos I."/>
            <person name="Roy S."/>
            <person name="Zafar N."/>
            <person name="Bertelli C."/>
            <person name="Schilde C."/>
            <person name="Kianianmomeni A."/>
            <person name="Burglin T.R."/>
            <person name="Frech C."/>
            <person name="Turcotte B."/>
            <person name="Kopec K.O."/>
            <person name="Synnott J.M."/>
            <person name="Choo C."/>
            <person name="Paponov I."/>
            <person name="Finkler A."/>
            <person name="Soon Heng Tan C."/>
            <person name="Hutchins A.P."/>
            <person name="Weinmeier T."/>
            <person name="Rattei T."/>
            <person name="Chu J.S."/>
            <person name="Gimenez G."/>
            <person name="Irimia M."/>
            <person name="Rigden D.J."/>
            <person name="Fitzpatrick D.A."/>
            <person name="Lorenzo-Morales J."/>
            <person name="Bateman A."/>
            <person name="Chiu C.H."/>
            <person name="Tang P."/>
            <person name="Hegemann P."/>
            <person name="Fromm H."/>
            <person name="Raoult D."/>
            <person name="Greub G."/>
            <person name="Miranda-Saavedra D."/>
            <person name="Chen N."/>
            <person name="Nash P."/>
            <person name="Ginger M.L."/>
            <person name="Horn M."/>
            <person name="Schaap P."/>
            <person name="Caler L."/>
            <person name="Loftus B."/>
        </authorList>
    </citation>
    <scope>NUCLEOTIDE SEQUENCE [LARGE SCALE GENOMIC DNA]</scope>
    <source>
        <strain evidence="2 3">Neff</strain>
    </source>
</reference>
<evidence type="ECO:0000256" key="1">
    <source>
        <dbReference type="SAM" id="MobiDB-lite"/>
    </source>
</evidence>
<dbReference type="GeneID" id="14918466"/>
<evidence type="ECO:0000313" key="2">
    <source>
        <dbReference type="EMBL" id="ELR17121.1"/>
    </source>
</evidence>
<accession>L8GYG6</accession>